<proteinExistence type="predicted"/>
<dbReference type="GO" id="GO:0016740">
    <property type="term" value="F:transferase activity"/>
    <property type="evidence" value="ECO:0007669"/>
    <property type="project" value="UniProtKB-KW"/>
</dbReference>
<keyword evidence="1" id="KW-0472">Membrane</keyword>
<reference evidence="3 4" key="1">
    <citation type="submission" date="2017-04" db="EMBL/GenBank/DDBJ databases">
        <title>Complete genome sequence of Burkholderia cenocepacia PC184 Midwest clone.</title>
        <authorList>
            <person name="Mulks M.H."/>
            <person name="Cooper V.S."/>
        </authorList>
    </citation>
    <scope>NUCLEOTIDE SEQUENCE [LARGE SCALE GENOMIC DNA]</scope>
    <source>
        <strain evidence="3 4">PC184 Mulks</strain>
    </source>
</reference>
<dbReference type="Pfam" id="PF00535">
    <property type="entry name" value="Glycos_transf_2"/>
    <property type="match status" value="1"/>
</dbReference>
<organism evidence="3 4">
    <name type="scientific">Burkholderia cenocepacia</name>
    <dbReference type="NCBI Taxonomy" id="95486"/>
    <lineage>
        <taxon>Bacteria</taxon>
        <taxon>Pseudomonadati</taxon>
        <taxon>Pseudomonadota</taxon>
        <taxon>Betaproteobacteria</taxon>
        <taxon>Burkholderiales</taxon>
        <taxon>Burkholderiaceae</taxon>
        <taxon>Burkholderia</taxon>
        <taxon>Burkholderia cepacia complex</taxon>
    </lineage>
</organism>
<evidence type="ECO:0000313" key="3">
    <source>
        <dbReference type="EMBL" id="AWG31197.1"/>
    </source>
</evidence>
<evidence type="ECO:0000313" key="4">
    <source>
        <dbReference type="Proteomes" id="UP000244809"/>
    </source>
</evidence>
<feature type="domain" description="Glycosyltransferase 2-like" evidence="2">
    <location>
        <begin position="508"/>
        <end position="686"/>
    </location>
</feature>
<accession>A0AAD0J4P1</accession>
<dbReference type="CDD" id="cd04184">
    <property type="entry name" value="GT2_RfbC_Mx_like"/>
    <property type="match status" value="1"/>
</dbReference>
<keyword evidence="1" id="KW-1133">Transmembrane helix</keyword>
<dbReference type="Proteomes" id="UP000244809">
    <property type="component" value="Chromosome 3"/>
</dbReference>
<dbReference type="InterPro" id="IPR029044">
    <property type="entry name" value="Nucleotide-diphossugar_trans"/>
</dbReference>
<evidence type="ECO:0000256" key="1">
    <source>
        <dbReference type="SAM" id="Phobius"/>
    </source>
</evidence>
<dbReference type="PANTHER" id="PTHR43179">
    <property type="entry name" value="RHAMNOSYLTRANSFERASE WBBL"/>
    <property type="match status" value="1"/>
</dbReference>
<gene>
    <name evidence="3" type="ORF">B9Z07_20360</name>
</gene>
<sequence length="793" mass="88961">MRAARQIQIRTDPRRPSGHASPFLIITMGFLLSILRRTVPFKLNPVRGLVSSGSRPDEWISTEEAPAFDLEPENRKDAIPTGWIYIESKLVRRGARLIARLCVDTGSGFSDAQSFVIPVTRVGRISYIVRLPRNVRNLRLEPLRGEGVVGVDFFHITSISRVEKYLRMFEQVAGDIQKFKGTNQAKKYDLTWMRLLKDPEGAYADCANLRFHSSPPDYASYIAEFDTLHQHDIAAIEQHMASFRRCPLISVLIPAGDASVDRVRLSVQSVIEQVYENWQLCVAAGNSVDAEVISYLKSIPVHEGKVQVAIGRTDCRPTAELNGALEMAVGEFSIVLYPGDLLSPHALYFIGAKLNESIGLDLIYSDEDEISESGVREQAFFKSGWNPDLLLSYDMISHLAAYRTSLVRGVGGFRAKFEGGHDYDLVLRFAKASKPSRIAHISRVLYHRRKIENVARGGICADEDMCRARELALSKYLEDQPGATVSRGNLPGTYRVKYRLPTPAPKVSVIVPTRDGGPLLRKCIQSILHKTNYNNIELIIVDNQSESDETIAYLREMEASGLAKVLAYDFPFNYSSINNFAAKYASGEVLCFLNDDVEAVCCDWLSEMVSHALRPEIGVVGAKLLYPDNFIQHAGVVIGIGGFAGHVHKLYPATHPGYAGRAVLIQNFSAVTGACMVMRRSLFWDLKGFDEKNLPVAFNDVDLCLRVGEAGYRVLWTPYAILYHYESYSRGDDQASSEKRARFQREKDYMIARWRVGDFRDPYYNGNLTLDREDSSLANFPRIAEPWRNLSGI</sequence>
<dbReference type="SUPFAM" id="SSF53448">
    <property type="entry name" value="Nucleotide-diphospho-sugar transferases"/>
    <property type="match status" value="2"/>
</dbReference>
<protein>
    <submittedName>
        <fullName evidence="3">Glycosyl transferase</fullName>
    </submittedName>
</protein>
<keyword evidence="3" id="KW-0808">Transferase</keyword>
<name>A0AAD0J4P1_9BURK</name>
<dbReference type="PANTHER" id="PTHR43179:SF7">
    <property type="entry name" value="RHAMNOSYLTRANSFERASE WBBL"/>
    <property type="match status" value="1"/>
</dbReference>
<dbReference type="AlphaFoldDB" id="A0AAD0J4P1"/>
<dbReference type="Gene3D" id="3.90.550.10">
    <property type="entry name" value="Spore Coat Polysaccharide Biosynthesis Protein SpsA, Chain A"/>
    <property type="match status" value="2"/>
</dbReference>
<dbReference type="EMBL" id="CP021069">
    <property type="protein sequence ID" value="AWG31197.1"/>
    <property type="molecule type" value="Genomic_DNA"/>
</dbReference>
<evidence type="ECO:0000259" key="2">
    <source>
        <dbReference type="Pfam" id="PF00535"/>
    </source>
</evidence>
<feature type="transmembrane region" description="Helical" evidence="1">
    <location>
        <begin position="20"/>
        <end position="39"/>
    </location>
</feature>
<dbReference type="CDD" id="cd04186">
    <property type="entry name" value="GT_2_like_c"/>
    <property type="match status" value="1"/>
</dbReference>
<keyword evidence="1" id="KW-0812">Transmembrane</keyword>
<dbReference type="InterPro" id="IPR001173">
    <property type="entry name" value="Glyco_trans_2-like"/>
</dbReference>